<dbReference type="GO" id="GO:0030136">
    <property type="term" value="C:clathrin-coated vesicle"/>
    <property type="evidence" value="ECO:0007669"/>
    <property type="project" value="InterPro"/>
</dbReference>
<dbReference type="VEuPathDB" id="FungiDB:GVI51_F07623"/>
<comment type="caution">
    <text evidence="3">The sequence shown here is derived from an EMBL/GenBank/DDBJ whole genome shotgun (WGS) entry which is preliminary data.</text>
</comment>
<dbReference type="GO" id="GO:0000149">
    <property type="term" value="F:SNARE binding"/>
    <property type="evidence" value="ECO:0007669"/>
    <property type="project" value="TreeGrafter"/>
</dbReference>
<dbReference type="SUPFAM" id="SSF48464">
    <property type="entry name" value="ENTH/VHS domain"/>
    <property type="match status" value="1"/>
</dbReference>
<dbReference type="InterPro" id="IPR014712">
    <property type="entry name" value="ANTH_dom_sf"/>
</dbReference>
<dbReference type="GO" id="GO:0005546">
    <property type="term" value="F:phosphatidylinositol-4,5-bisphosphate binding"/>
    <property type="evidence" value="ECO:0007669"/>
    <property type="project" value="TreeGrafter"/>
</dbReference>
<feature type="compositionally biased region" description="Polar residues" evidence="1">
    <location>
        <begin position="380"/>
        <end position="400"/>
    </location>
</feature>
<protein>
    <submittedName>
        <fullName evidence="3">Clathrin coat assembly protein AP180B</fullName>
    </submittedName>
</protein>
<evidence type="ECO:0000259" key="2">
    <source>
        <dbReference type="PROSITE" id="PS50942"/>
    </source>
</evidence>
<dbReference type="InterPro" id="IPR045192">
    <property type="entry name" value="AP180-like"/>
</dbReference>
<dbReference type="GO" id="GO:0006900">
    <property type="term" value="P:vesicle budding from membrane"/>
    <property type="evidence" value="ECO:0007669"/>
    <property type="project" value="TreeGrafter"/>
</dbReference>
<dbReference type="GO" id="GO:0005886">
    <property type="term" value="C:plasma membrane"/>
    <property type="evidence" value="ECO:0007669"/>
    <property type="project" value="EnsemblFungi"/>
</dbReference>
<feature type="domain" description="ENTH" evidence="2">
    <location>
        <begin position="1"/>
        <end position="150"/>
    </location>
</feature>
<dbReference type="CDD" id="cd16988">
    <property type="entry name" value="ANTH_N_YAP180"/>
    <property type="match status" value="1"/>
</dbReference>
<dbReference type="InterPro" id="IPR013809">
    <property type="entry name" value="ENTH"/>
</dbReference>
<proteinExistence type="predicted"/>
<dbReference type="SMART" id="SM00273">
    <property type="entry name" value="ENTH"/>
    <property type="match status" value="1"/>
</dbReference>
<feature type="compositionally biased region" description="Low complexity" evidence="1">
    <location>
        <begin position="401"/>
        <end position="429"/>
    </location>
</feature>
<dbReference type="GO" id="GO:0032050">
    <property type="term" value="F:clathrin heavy chain binding"/>
    <property type="evidence" value="ECO:0007669"/>
    <property type="project" value="TreeGrafter"/>
</dbReference>
<dbReference type="PANTHER" id="PTHR22951:SF5">
    <property type="entry name" value="PHOSPHATIDYLINOSITOL-BINDING CLATHRIN ASSEMBLY PROTEIN LAP"/>
    <property type="match status" value="1"/>
</dbReference>
<dbReference type="GO" id="GO:0005905">
    <property type="term" value="C:clathrin-coated pit"/>
    <property type="evidence" value="ECO:0007669"/>
    <property type="project" value="TreeGrafter"/>
</dbReference>
<reference evidence="3 4" key="1">
    <citation type="submission" date="2015-10" db="EMBL/GenBank/DDBJ databases">
        <title>Draft genomes sequences of Candida glabrata isolates 1A, 1B, 2A, 2B, 3A and 3B.</title>
        <authorList>
            <person name="Haavelsrud O.E."/>
            <person name="Gaustad P."/>
        </authorList>
    </citation>
    <scope>NUCLEOTIDE SEQUENCE [LARGE SCALE GENOMIC DNA]</scope>
    <source>
        <strain evidence="3">910700640</strain>
    </source>
</reference>
<dbReference type="VEuPathDB" id="FungiDB:B1J91_F08063g"/>
<dbReference type="SUPFAM" id="SSF89009">
    <property type="entry name" value="GAT-like domain"/>
    <property type="match status" value="1"/>
</dbReference>
<dbReference type="VEuPathDB" id="FungiDB:CAGL0F08063g"/>
<dbReference type="EMBL" id="LLZZ01000141">
    <property type="protein sequence ID" value="KTB00045.1"/>
    <property type="molecule type" value="Genomic_DNA"/>
</dbReference>
<dbReference type="Gene3D" id="1.20.58.150">
    <property type="entry name" value="ANTH domain"/>
    <property type="match status" value="1"/>
</dbReference>
<feature type="compositionally biased region" description="Polar residues" evidence="1">
    <location>
        <begin position="325"/>
        <end position="346"/>
    </location>
</feature>
<dbReference type="PROSITE" id="PS50942">
    <property type="entry name" value="ENTH"/>
    <property type="match status" value="1"/>
</dbReference>
<dbReference type="Proteomes" id="UP000054886">
    <property type="component" value="Unassembled WGS sequence"/>
</dbReference>
<feature type="region of interest" description="Disordered" evidence="1">
    <location>
        <begin position="372"/>
        <end position="429"/>
    </location>
</feature>
<accession>A0A0W0CSY5</accession>
<feature type="compositionally biased region" description="Polar residues" evidence="1">
    <location>
        <begin position="306"/>
        <end position="318"/>
    </location>
</feature>
<feature type="region of interest" description="Disordered" evidence="1">
    <location>
        <begin position="300"/>
        <end position="346"/>
    </location>
</feature>
<evidence type="ECO:0000313" key="4">
    <source>
        <dbReference type="Proteomes" id="UP000054886"/>
    </source>
</evidence>
<dbReference type="VEuPathDB" id="FungiDB:GWK60_F07601"/>
<organism evidence="3 4">
    <name type="scientific">Candida glabrata</name>
    <name type="common">Yeast</name>
    <name type="synonym">Torulopsis glabrata</name>
    <dbReference type="NCBI Taxonomy" id="5478"/>
    <lineage>
        <taxon>Eukaryota</taxon>
        <taxon>Fungi</taxon>
        <taxon>Dikarya</taxon>
        <taxon>Ascomycota</taxon>
        <taxon>Saccharomycotina</taxon>
        <taxon>Saccharomycetes</taxon>
        <taxon>Saccharomycetales</taxon>
        <taxon>Saccharomycetaceae</taxon>
        <taxon>Nakaseomyces</taxon>
    </lineage>
</organism>
<evidence type="ECO:0000313" key="3">
    <source>
        <dbReference type="EMBL" id="KTB00045.1"/>
    </source>
</evidence>
<name>A0A0W0CSY5_CANGB</name>
<dbReference type="PANTHER" id="PTHR22951">
    <property type="entry name" value="CLATHRIN ASSEMBLY PROTEIN"/>
    <property type="match status" value="1"/>
</dbReference>
<dbReference type="GO" id="GO:0005545">
    <property type="term" value="F:1-phosphatidylinositol binding"/>
    <property type="evidence" value="ECO:0007669"/>
    <property type="project" value="InterPro"/>
</dbReference>
<sequence length="534" mass="60617">MALNKLVKGATKIKMAPPKDKYVGPILQDTSTSRHSMQEAVQLLGQRIAGSNEWTIVFKSLIMLHLMIQYSEQSEVRGFDDDDDYYGGNRRKGDGSPILDYMSRNLDFFNSTRKILSSSKWSRDDIKVIERYNQYLKIRCKEYDLCNGTDYVKVGFNIAMKYRRERSQQNLGNKNISISTELDHVESLENTITALIKNRFSQIDLQNDLILYTFKMLVTDLLPLYNSLNGGVIALLESFFELDRAEAKRTLELYKSFVDLTDHVVNYLKIGKSVGLKIPVIKHITTKLISSLEDHIRNEERGGAKLNSQRKVSSNTTAYGDESSRNANQPGTLQRSETTSSMAQQKLEQIREQKKILEQQLQNQQVLITPTVPQEPYVNNPFTPSAADTFSFEPTGSNPFAPQMTSPQMMMQQQQPQAQPQQPMQTSPMPMVQQGTSMYVGNQMSGFTGGNVNGIQQQSPQQPLAQQPLRTGSNNPFALENMAQYETVDNPFGTAHMPTIQEVDMQQMQMQQPVTYAMIPVQITNPFQQQQQQM</sequence>
<dbReference type="InterPro" id="IPR008942">
    <property type="entry name" value="ENTH_VHS"/>
</dbReference>
<dbReference type="GO" id="GO:0072583">
    <property type="term" value="P:clathrin-dependent endocytosis"/>
    <property type="evidence" value="ECO:0007669"/>
    <property type="project" value="InterPro"/>
</dbReference>
<dbReference type="Gene3D" id="1.25.40.90">
    <property type="match status" value="1"/>
</dbReference>
<gene>
    <name evidence="3" type="ORF">AO440_001439</name>
</gene>
<dbReference type="GO" id="GO:0048268">
    <property type="term" value="P:clathrin coat assembly"/>
    <property type="evidence" value="ECO:0007669"/>
    <property type="project" value="InterPro"/>
</dbReference>
<evidence type="ECO:0000256" key="1">
    <source>
        <dbReference type="SAM" id="MobiDB-lite"/>
    </source>
</evidence>
<dbReference type="AlphaFoldDB" id="A0A0W0CSY5"/>
<dbReference type="Pfam" id="PF07651">
    <property type="entry name" value="ANTH"/>
    <property type="match status" value="2"/>
</dbReference>
<dbReference type="InterPro" id="IPR011417">
    <property type="entry name" value="ANTH_dom"/>
</dbReference>